<dbReference type="Gene3D" id="3.40.190.120">
    <property type="entry name" value="Osmoprotection protein (prox), domain 2"/>
    <property type="match status" value="1"/>
</dbReference>
<dbReference type="EMBL" id="RBED01000104">
    <property type="protein sequence ID" value="RNL53848.1"/>
    <property type="molecule type" value="Genomic_DNA"/>
</dbReference>
<protein>
    <submittedName>
        <fullName evidence="3">ABC transporter substrate-binding protein</fullName>
    </submittedName>
</protein>
<dbReference type="PROSITE" id="PS51257">
    <property type="entry name" value="PROKAR_LIPOPROTEIN"/>
    <property type="match status" value="1"/>
</dbReference>
<reference evidence="3 4" key="1">
    <citation type="submission" date="2018-10" db="EMBL/GenBank/DDBJ databases">
        <title>Genome sequencing of Arthrobacter oryzae TNB02.</title>
        <authorList>
            <person name="Cho Y.-J."/>
            <person name="Cho A."/>
            <person name="Kim O.-S."/>
        </authorList>
    </citation>
    <scope>NUCLEOTIDE SEQUENCE [LARGE SCALE GENOMIC DNA]</scope>
    <source>
        <strain evidence="3 4">TNB02</strain>
    </source>
</reference>
<dbReference type="OrthoDB" id="9781705at2"/>
<dbReference type="Proteomes" id="UP000273807">
    <property type="component" value="Unassembled WGS sequence"/>
</dbReference>
<organism evidence="3 4">
    <name type="scientific">Arthrobacter oryzae</name>
    <dbReference type="NCBI Taxonomy" id="409290"/>
    <lineage>
        <taxon>Bacteria</taxon>
        <taxon>Bacillati</taxon>
        <taxon>Actinomycetota</taxon>
        <taxon>Actinomycetes</taxon>
        <taxon>Micrococcales</taxon>
        <taxon>Micrococcaceae</taxon>
        <taxon>Arthrobacter</taxon>
    </lineage>
</organism>
<feature type="signal peptide" evidence="1">
    <location>
        <begin position="1"/>
        <end position="22"/>
    </location>
</feature>
<gene>
    <name evidence="3" type="ORF">D7003_12020</name>
</gene>
<dbReference type="GO" id="GO:0022857">
    <property type="term" value="F:transmembrane transporter activity"/>
    <property type="evidence" value="ECO:0007669"/>
    <property type="project" value="InterPro"/>
</dbReference>
<accession>A0A3N0BX56</accession>
<keyword evidence="4" id="KW-1185">Reference proteome</keyword>
<dbReference type="RefSeq" id="WP_123255677.1">
    <property type="nucleotide sequence ID" value="NZ_RBED01000104.1"/>
</dbReference>
<proteinExistence type="predicted"/>
<evidence type="ECO:0000259" key="2">
    <source>
        <dbReference type="Pfam" id="PF04069"/>
    </source>
</evidence>
<keyword evidence="1" id="KW-0732">Signal</keyword>
<dbReference type="CDD" id="cd13606">
    <property type="entry name" value="PBP2_ProX_like"/>
    <property type="match status" value="1"/>
</dbReference>
<dbReference type="InterPro" id="IPR007210">
    <property type="entry name" value="ABC_Gly_betaine_transp_sub-bd"/>
</dbReference>
<feature type="domain" description="ABC-type glycine betaine transport system substrate-binding" evidence="2">
    <location>
        <begin position="45"/>
        <end position="307"/>
    </location>
</feature>
<sequence>MRRSLTRSMVFAAGTLLTLSLAACGSGANPLDSGTSAAPATPGAPLVIGSANFPESQTLAEVYAGALNAAGITASTKPGIGSREVYVRAVQDGSIDLVPDYSGNLLRYVDTTATASSAADVMAALPGKLPADLQVLEPAQAEDKDSIVVTQATADKYGLKTLADLGKICDQIALGMPPEAKERPQGLPGLEANYGCVPKEFVPFSDGGGPVTVKALLDDQIQAADVFTTSPLIAKNNLVVLEDPKSNFAAQQVLPLVRAGRLDAKAIEVLNKVSGVLTTEDLLRLNDDVSGDQKLSSKDAAAAWLKEKGFIK</sequence>
<name>A0A3N0BX56_9MICC</name>
<dbReference type="Pfam" id="PF04069">
    <property type="entry name" value="OpuAC"/>
    <property type="match status" value="1"/>
</dbReference>
<comment type="caution">
    <text evidence="3">The sequence shown here is derived from an EMBL/GenBank/DDBJ whole genome shotgun (WGS) entry which is preliminary data.</text>
</comment>
<dbReference type="AlphaFoldDB" id="A0A3N0BX56"/>
<evidence type="ECO:0000313" key="3">
    <source>
        <dbReference type="EMBL" id="RNL53848.1"/>
    </source>
</evidence>
<dbReference type="SUPFAM" id="SSF53850">
    <property type="entry name" value="Periplasmic binding protein-like II"/>
    <property type="match status" value="1"/>
</dbReference>
<dbReference type="Gene3D" id="3.40.190.10">
    <property type="entry name" value="Periplasmic binding protein-like II"/>
    <property type="match status" value="1"/>
</dbReference>
<dbReference type="GO" id="GO:0043190">
    <property type="term" value="C:ATP-binding cassette (ABC) transporter complex"/>
    <property type="evidence" value="ECO:0007669"/>
    <property type="project" value="InterPro"/>
</dbReference>
<evidence type="ECO:0000256" key="1">
    <source>
        <dbReference type="SAM" id="SignalP"/>
    </source>
</evidence>
<evidence type="ECO:0000313" key="4">
    <source>
        <dbReference type="Proteomes" id="UP000273807"/>
    </source>
</evidence>
<feature type="chain" id="PRO_5039046967" evidence="1">
    <location>
        <begin position="23"/>
        <end position="312"/>
    </location>
</feature>